<feature type="domain" description="Secretion system C-terminal sorting" evidence="3">
    <location>
        <begin position="507"/>
        <end position="573"/>
    </location>
</feature>
<protein>
    <submittedName>
        <fullName evidence="4">T9SS type A sorting domain-containing protein</fullName>
    </submittedName>
</protein>
<comment type="caution">
    <text evidence="4">The sequence shown here is derived from an EMBL/GenBank/DDBJ whole genome shotgun (WGS) entry which is preliminary data.</text>
</comment>
<evidence type="ECO:0000259" key="3">
    <source>
        <dbReference type="Pfam" id="PF18962"/>
    </source>
</evidence>
<dbReference type="InterPro" id="IPR012938">
    <property type="entry name" value="Glc/Sorbosone_DH"/>
</dbReference>
<reference evidence="4 5" key="1">
    <citation type="submission" date="2019-07" db="EMBL/GenBank/DDBJ databases">
        <authorList>
            <person name="Huq M.A."/>
        </authorList>
    </citation>
    <scope>NUCLEOTIDE SEQUENCE [LARGE SCALE GENOMIC DNA]</scope>
    <source>
        <strain evidence="4 5">MAH-3</strain>
    </source>
</reference>
<dbReference type="Pfam" id="PF07995">
    <property type="entry name" value="GSDH"/>
    <property type="match status" value="1"/>
</dbReference>
<dbReference type="NCBIfam" id="TIGR04183">
    <property type="entry name" value="Por_Secre_tail"/>
    <property type="match status" value="1"/>
</dbReference>
<sequence length="578" mass="64660">MVPNSPRDSRSVLFSSDMYSIIWYKDTLYRKEAVFECKISSANVESSKFDVPTPSIMKQAFLFLLLLNAFPGKSQTFVRSELPTQVSTPWELFYGPDSMLWVTESNGRVSRIDPETGDKTVIYTAPDYFGGSPLENSALCPNLSIGAGTLGLALHPDFQLPDSAFIYFMYSYNSGTSGNPATRFKIRRLKWDGNTQQVVSYQDIVTGISTGYDHLGGRLLAVKQHTISYLFVTIGDHGASETNSPQCYNPQTDNPNNFAQDPTTDNGKIHRYHMDGSIPADNPIPGNSFFTRGHRNPQGLVYNTNLDILYDIEHGDRTDDEINLLEKGMNYGWKNVHGFHDDDNFPGEAAYVSNYVPHPQIANDHLVEPIYSICDVPTPASGNGISWCTVAPSDGIYYKSTAIPEWTNSILFVTLKKGDNTDMELYQFKLNAQGTITPSTTQNPNPKKYFAEDQDLNGRLRDIAISPDGKKIYLVNNGGAASATDKITVYTYVEPPVVPYPNVGLKIMPNPSSGMIQIELPENKPYTLQIFDYRGAKLKEINDEVLLMNLDLSSFSSGLYWFQYESESMKRVQNFVKE</sequence>
<dbReference type="Proteomes" id="UP000316008">
    <property type="component" value="Unassembled WGS sequence"/>
</dbReference>
<evidence type="ECO:0000256" key="1">
    <source>
        <dbReference type="ARBA" id="ARBA00022729"/>
    </source>
</evidence>
<proteinExistence type="predicted"/>
<dbReference type="Gene3D" id="2.120.10.30">
    <property type="entry name" value="TolB, C-terminal domain"/>
    <property type="match status" value="1"/>
</dbReference>
<evidence type="ECO:0000259" key="2">
    <source>
        <dbReference type="Pfam" id="PF07995"/>
    </source>
</evidence>
<keyword evidence="1" id="KW-0732">Signal</keyword>
<dbReference type="InterPro" id="IPR026444">
    <property type="entry name" value="Secre_tail"/>
</dbReference>
<keyword evidence="5" id="KW-1185">Reference proteome</keyword>
<dbReference type="OrthoDB" id="9770043at2"/>
<evidence type="ECO:0000313" key="5">
    <source>
        <dbReference type="Proteomes" id="UP000316008"/>
    </source>
</evidence>
<dbReference type="EMBL" id="VLPL01000007">
    <property type="protein sequence ID" value="TSJ41657.1"/>
    <property type="molecule type" value="Genomic_DNA"/>
</dbReference>
<dbReference type="PANTHER" id="PTHR19328">
    <property type="entry name" value="HEDGEHOG-INTERACTING PROTEIN"/>
    <property type="match status" value="1"/>
</dbReference>
<organism evidence="4 5">
    <name type="scientific">Fluviicola chungangensis</name>
    <dbReference type="NCBI Taxonomy" id="2597671"/>
    <lineage>
        <taxon>Bacteria</taxon>
        <taxon>Pseudomonadati</taxon>
        <taxon>Bacteroidota</taxon>
        <taxon>Flavobacteriia</taxon>
        <taxon>Flavobacteriales</taxon>
        <taxon>Crocinitomicaceae</taxon>
        <taxon>Fluviicola</taxon>
    </lineage>
</organism>
<name>A0A556MNW8_9FLAO</name>
<dbReference type="InterPro" id="IPR011041">
    <property type="entry name" value="Quinoprot_gluc/sorb_DH_b-prop"/>
</dbReference>
<feature type="domain" description="Glucose/Sorbosone dehydrogenase" evidence="2">
    <location>
        <begin position="87"/>
        <end position="478"/>
    </location>
</feature>
<dbReference type="AlphaFoldDB" id="A0A556MNW8"/>
<accession>A0A556MNW8</accession>
<dbReference type="PANTHER" id="PTHR19328:SF13">
    <property type="entry name" value="HIPL1 PROTEIN"/>
    <property type="match status" value="1"/>
</dbReference>
<dbReference type="SUPFAM" id="SSF50952">
    <property type="entry name" value="Soluble quinoprotein glucose dehydrogenase"/>
    <property type="match status" value="1"/>
</dbReference>
<dbReference type="Pfam" id="PF18962">
    <property type="entry name" value="Por_Secre_tail"/>
    <property type="match status" value="1"/>
</dbReference>
<evidence type="ECO:0000313" key="4">
    <source>
        <dbReference type="EMBL" id="TSJ41657.1"/>
    </source>
</evidence>
<gene>
    <name evidence="4" type="ORF">FO442_14460</name>
</gene>
<dbReference type="InterPro" id="IPR011042">
    <property type="entry name" value="6-blade_b-propeller_TolB-like"/>
</dbReference>